<dbReference type="PANTHER" id="PTHR11070:SF23">
    <property type="entry name" value="RECBCD ENZYME SUBUNIT RECB"/>
    <property type="match status" value="1"/>
</dbReference>
<dbReference type="Proteomes" id="UP000256899">
    <property type="component" value="Unassembled WGS sequence"/>
</dbReference>
<dbReference type="InterPro" id="IPR027417">
    <property type="entry name" value="P-loop_NTPase"/>
</dbReference>
<evidence type="ECO:0000256" key="14">
    <source>
        <dbReference type="ARBA" id="ARBA00048988"/>
    </source>
</evidence>
<dbReference type="GO" id="GO:0005829">
    <property type="term" value="C:cytosol"/>
    <property type="evidence" value="ECO:0007669"/>
    <property type="project" value="TreeGrafter"/>
</dbReference>
<dbReference type="GO" id="GO:0003677">
    <property type="term" value="F:DNA binding"/>
    <property type="evidence" value="ECO:0007669"/>
    <property type="project" value="UniProtKB-UniRule"/>
</dbReference>
<feature type="binding site" evidence="15">
    <location>
        <position position="950"/>
    </location>
    <ligand>
        <name>Mg(2+)</name>
        <dbReference type="ChEBI" id="CHEBI:18420"/>
    </ligand>
</feature>
<dbReference type="SUPFAM" id="SSF52980">
    <property type="entry name" value="Restriction endonuclease-like"/>
    <property type="match status" value="1"/>
</dbReference>
<dbReference type="Gene3D" id="3.40.50.300">
    <property type="entry name" value="P-loop containing nucleotide triphosphate hydrolases"/>
    <property type="match status" value="2"/>
</dbReference>
<dbReference type="NCBIfam" id="TIGR00609">
    <property type="entry name" value="recB"/>
    <property type="match status" value="1"/>
</dbReference>
<dbReference type="Pfam" id="PF13361">
    <property type="entry name" value="UvrD_C"/>
    <property type="match status" value="1"/>
</dbReference>
<dbReference type="EC" id="5.6.2.4" evidence="15"/>
<keyword evidence="10 15" id="KW-0238">DNA-binding</keyword>
<comment type="miscellaneous">
    <text evidence="15">In the RecBCD complex, RecB has a slow 3'-5' helicase, an exonuclease activity and loads RecA onto ssDNA, RecD has a fast 5'-3' helicase activity, while RecC stimulates the ATPase and processivity of the RecB helicase and contributes to recognition of the Chi site.</text>
</comment>
<dbReference type="SUPFAM" id="SSF52540">
    <property type="entry name" value="P-loop containing nucleoside triphosphate hydrolases"/>
    <property type="match status" value="1"/>
</dbReference>
<evidence type="ECO:0000259" key="17">
    <source>
        <dbReference type="PROSITE" id="PS51198"/>
    </source>
</evidence>
<keyword evidence="3 15" id="KW-0547">Nucleotide-binding</keyword>
<evidence type="ECO:0000256" key="15">
    <source>
        <dbReference type="HAMAP-Rule" id="MF_01485"/>
    </source>
</evidence>
<feature type="region of interest" description="Nuclease activity, interacts with RecD and RecA" evidence="15">
    <location>
        <begin position="896"/>
        <end position="1205"/>
    </location>
</feature>
<dbReference type="InterPro" id="IPR014017">
    <property type="entry name" value="DNA_helicase_UvrD-like_C"/>
</dbReference>
<organism evidence="19 20">
    <name type="scientific">Thalassotalea euphylliae</name>
    <dbReference type="NCBI Taxonomy" id="1655234"/>
    <lineage>
        <taxon>Bacteria</taxon>
        <taxon>Pseudomonadati</taxon>
        <taxon>Pseudomonadota</taxon>
        <taxon>Gammaproteobacteria</taxon>
        <taxon>Alteromonadales</taxon>
        <taxon>Colwelliaceae</taxon>
        <taxon>Thalassotalea</taxon>
    </lineage>
</organism>
<comment type="function">
    <text evidence="15">A helicase/nuclease that prepares dsDNA breaks (DSB) for recombinational DNA repair. Binds to DSBs and unwinds DNA via a highly rapid and processive ATP-dependent bidirectional helicase activity. Unwinds dsDNA until it encounters a Chi (crossover hotspot instigator) sequence from the 3' direction. Cuts ssDNA a few nucleotides 3' to the Chi site. The properties and activities of the enzyme are changed at Chi. The Chi-altered holoenzyme produces a long 3'-ssDNA overhang and facilitates RecA-binding to the ssDNA for homologous DNA recombination and repair. Holoenzyme degrades any linearized DNA that is unable to undergo homologous recombination. In the holoenzyme this subunit contributes ATPase, 3'-5' helicase, exonuclease activity and loads RecA onto ssDNA.</text>
</comment>
<evidence type="ECO:0000256" key="1">
    <source>
        <dbReference type="ARBA" id="ARBA00022722"/>
    </source>
</evidence>
<feature type="binding site" evidence="15">
    <location>
        <position position="1071"/>
    </location>
    <ligand>
        <name>Mg(2+)</name>
        <dbReference type="ChEBI" id="CHEBI:18420"/>
    </ligand>
</feature>
<sequence>MKLQPLFTEHLPLSGRHLIEASAGTGKTFNITRIYLRLLLEKGLTVEQILVMTFTKDATEEIKSRIGQTLRNTIAKWDELTATEPFYQEIAKDLDKTEAMAKLHRALLFLDDAAIFTIHGFCKRVLSEFAFDSGLLFNLVMESSCQEQTLEAVQDWYRLIAKQDPDSYLTIAEFWPEPEQFVQVFSGAIDKHHSITTPSTAELCQQINALAVDAANSLSSHQSFLFEHLVNNQKGAKKEERISEYEQLASWLNNATTAELSQLLAMPSMPASFIDGRRFGRSKAKAEIVEIVSPVNELKPVIADLAGQVKRIQAYEIIARSLKSIADAVAEKKQRLGLLSFDDLIAILAQQLSSGDAGRILANKLAKQYPAAMVDEFQDTDPNQFDILTNIYQNTDNAALYLIGDPKQAIYAFRGGDIFTYLSARDFCQYFWVMDTNWRSSAEMIQGYNRLFYGTALDQSAKHIFGKNIPYFPVAASNTVKPVALADNDLPLQFVHFPFDDESATAKPAQRAEMAQWLAQKIASLLNDNQQQVSASDIAILVRDGTEADIVKQALTEHQLASVYLSNRSNLWHSEQAQQLLLVLKAVLFLEQDRYFNAGLASGLLGHTPSSLLELSANELAWQEVKFSFKAIRDEWQYKGFISAALKLLHEHVAVNGEHKERALTNLLHLFELLQAASARYHQPLELLYWFEQQISVDSTESDAELRLESDEQLIKIVTQHGSKGLEYPIVFVPFASRHKNPSKIGNRNVTVIEYHDEQGQLHTCLSGNKQQVTQMAEEAYAESIRLLYVAVTRAVQRCYLLVANFDKVENSPLGKTLTWSADVVISGELQALSEQYPNAIGYSAIGHSDFEKSAIADDKIGEQNTETSVKNNVGANTNINASPELATFTSKIERDWWLSSFTALSKNLRHGGVSLPDRDLDQPMAVSAPGVNRIGFDLAKGAQTGNLLHDLLEQGDFHQGDWRSLSEAMKIKYAALLEGWSSEELAAWCEQLVTCEIAEDLSLANIAPGAVLKEQEFYFPMEQASSQKLAVLVYQHRQRILVRSNSSSQSKAVKLPAYQALKGMMHGFIDLIFEHEGKFYVCDYKSTHLGDSFEHYHGEALQQNIADNYYDLQYLIYCLALHRLLKSRIDDYDPTQHFGGVFYLYLRGMNNKQTLGERTGVFFSDISSEELDELDALFSNHVSLNQAPSNPVPSKQVPAKSVER</sequence>
<dbReference type="CDD" id="cd22352">
    <property type="entry name" value="RecB_C-like"/>
    <property type="match status" value="1"/>
</dbReference>
<dbReference type="PROSITE" id="PS51217">
    <property type="entry name" value="UVRD_HELICASE_CTER"/>
    <property type="match status" value="1"/>
</dbReference>
<comment type="domain">
    <text evidence="15">The N-terminal DNA-binding domain is a ssDNA-dependent ATPase and has ATP-dependent 3'-5' helicase function. This domain interacts with RecC.</text>
</comment>
<dbReference type="InterPro" id="IPR014016">
    <property type="entry name" value="UvrD-like_ATP-bd"/>
</dbReference>
<dbReference type="InterPro" id="IPR038726">
    <property type="entry name" value="PDDEXK_AddAB-type"/>
</dbReference>
<feature type="region of interest" description="DNA-binding and helicase activity, interacts with RecC" evidence="15">
    <location>
        <begin position="1"/>
        <end position="857"/>
    </location>
</feature>
<dbReference type="Gene3D" id="1.10.3170.10">
    <property type="entry name" value="Recbcd, chain B, domain 2"/>
    <property type="match status" value="1"/>
</dbReference>
<dbReference type="HAMAP" id="MF_01485">
    <property type="entry name" value="RecB"/>
    <property type="match status" value="1"/>
</dbReference>
<keyword evidence="6 15" id="KW-0347">Helicase</keyword>
<name>A0A3E0TXZ6_9GAMM</name>
<evidence type="ECO:0000256" key="2">
    <source>
        <dbReference type="ARBA" id="ARBA00022723"/>
    </source>
</evidence>
<dbReference type="PROSITE" id="PS51198">
    <property type="entry name" value="UVRD_HELICASE_ATP_BIND"/>
    <property type="match status" value="1"/>
</dbReference>
<proteinExistence type="inferred from homology"/>
<accession>A0A3E0TXZ6</accession>
<evidence type="ECO:0000256" key="5">
    <source>
        <dbReference type="ARBA" id="ARBA00022801"/>
    </source>
</evidence>
<comment type="catalytic activity">
    <reaction evidence="14 15">
        <text>ATP + H2O = ADP + phosphate + H(+)</text>
        <dbReference type="Rhea" id="RHEA:13065"/>
        <dbReference type="ChEBI" id="CHEBI:15377"/>
        <dbReference type="ChEBI" id="CHEBI:15378"/>
        <dbReference type="ChEBI" id="CHEBI:30616"/>
        <dbReference type="ChEBI" id="CHEBI:43474"/>
        <dbReference type="ChEBI" id="CHEBI:456216"/>
        <dbReference type="EC" id="5.6.2.4"/>
    </reaction>
</comment>
<comment type="catalytic activity">
    <reaction evidence="15">
        <text>Exonucleolytic cleavage (in the presence of ATP) in either 5'- to 3'- or 3'- to 5'-direction to yield 5'-phosphooligonucleotides.</text>
        <dbReference type="EC" id="3.1.11.5"/>
    </reaction>
</comment>
<comment type="caution">
    <text evidence="19">The sequence shown here is derived from an EMBL/GenBank/DDBJ whole genome shotgun (WGS) entry which is preliminary data.</text>
</comment>
<feature type="binding site" evidence="15">
    <location>
        <position position="1084"/>
    </location>
    <ligand>
        <name>Mg(2+)</name>
        <dbReference type="ChEBI" id="CHEBI:18420"/>
    </ligand>
</feature>
<feature type="binding site" evidence="16">
    <location>
        <begin position="21"/>
        <end position="28"/>
    </location>
    <ligand>
        <name>ATP</name>
        <dbReference type="ChEBI" id="CHEBI:30616"/>
    </ligand>
</feature>
<evidence type="ECO:0000256" key="13">
    <source>
        <dbReference type="ARBA" id="ARBA00034617"/>
    </source>
</evidence>
<gene>
    <name evidence="15 19" type="primary">recB</name>
    <name evidence="19" type="ORF">DXX94_01575</name>
</gene>
<feature type="active site" description="For nuclease activity" evidence="15">
    <location>
        <position position="1084"/>
    </location>
</feature>
<dbReference type="AlphaFoldDB" id="A0A3E0TXZ6"/>
<evidence type="ECO:0000256" key="10">
    <source>
        <dbReference type="ARBA" id="ARBA00023125"/>
    </source>
</evidence>
<keyword evidence="9 15" id="KW-0460">Magnesium</keyword>
<dbReference type="GO" id="GO:0008854">
    <property type="term" value="F:exodeoxyribonuclease V activity"/>
    <property type="evidence" value="ECO:0007669"/>
    <property type="project" value="UniProtKB-EC"/>
</dbReference>
<keyword evidence="8 15" id="KW-0067">ATP-binding</keyword>
<dbReference type="GO" id="GO:0016887">
    <property type="term" value="F:ATP hydrolysis activity"/>
    <property type="evidence" value="ECO:0007669"/>
    <property type="project" value="RHEA"/>
</dbReference>
<evidence type="ECO:0000256" key="11">
    <source>
        <dbReference type="ARBA" id="ARBA00023204"/>
    </source>
</evidence>
<dbReference type="Gene3D" id="3.90.320.10">
    <property type="match status" value="1"/>
</dbReference>
<feature type="domain" description="UvrD-like helicase ATP-binding" evidence="17">
    <location>
        <begin position="1"/>
        <end position="441"/>
    </location>
</feature>
<dbReference type="GO" id="GO:0043138">
    <property type="term" value="F:3'-5' DNA helicase activity"/>
    <property type="evidence" value="ECO:0007669"/>
    <property type="project" value="UniProtKB-UniRule"/>
</dbReference>
<comment type="similarity">
    <text evidence="15">Belongs to the helicase family. UvrD subfamily.</text>
</comment>
<evidence type="ECO:0000256" key="8">
    <source>
        <dbReference type="ARBA" id="ARBA00022840"/>
    </source>
</evidence>
<evidence type="ECO:0000256" key="16">
    <source>
        <dbReference type="PROSITE-ProRule" id="PRU00560"/>
    </source>
</evidence>
<dbReference type="InterPro" id="IPR004586">
    <property type="entry name" value="RecB"/>
</dbReference>
<dbReference type="GO" id="GO:0005524">
    <property type="term" value="F:ATP binding"/>
    <property type="evidence" value="ECO:0007669"/>
    <property type="project" value="UniProtKB-UniRule"/>
</dbReference>
<dbReference type="Pfam" id="PF12705">
    <property type="entry name" value="PDDEXK_1"/>
    <property type="match status" value="1"/>
</dbReference>
<dbReference type="GO" id="GO:0000287">
    <property type="term" value="F:magnesium ion binding"/>
    <property type="evidence" value="ECO:0007669"/>
    <property type="project" value="UniProtKB-UniRule"/>
</dbReference>
<dbReference type="EMBL" id="QUOT01000001">
    <property type="protein sequence ID" value="REL29516.1"/>
    <property type="molecule type" value="Genomic_DNA"/>
</dbReference>
<dbReference type="RefSeq" id="WP_116013431.1">
    <property type="nucleotide sequence ID" value="NZ_QUOT01000001.1"/>
</dbReference>
<keyword evidence="4 15" id="KW-0227">DNA damage</keyword>
<dbReference type="PANTHER" id="PTHR11070">
    <property type="entry name" value="UVRD / RECB / PCRA DNA HELICASE FAMILY MEMBER"/>
    <property type="match status" value="1"/>
</dbReference>
<dbReference type="Pfam" id="PF00580">
    <property type="entry name" value="UvrD-helicase"/>
    <property type="match status" value="1"/>
</dbReference>
<evidence type="ECO:0000256" key="6">
    <source>
        <dbReference type="ARBA" id="ARBA00022806"/>
    </source>
</evidence>
<evidence type="ECO:0000256" key="7">
    <source>
        <dbReference type="ARBA" id="ARBA00022839"/>
    </source>
</evidence>
<protein>
    <recommendedName>
        <fullName evidence="15">RecBCD enzyme subunit RecB</fullName>
        <ecNumber evidence="15">3.1.11.5</ecNumber>
        <ecNumber evidence="15">5.6.2.4</ecNumber>
    </recommendedName>
    <alternativeName>
        <fullName evidence="15">DNA 3'-5' helicase subunit RecB</fullName>
    </alternativeName>
    <alternativeName>
        <fullName evidence="15">Exonuclease V subunit RecB</fullName>
        <shortName evidence="15">ExoV subunit RecB</shortName>
    </alternativeName>
    <alternativeName>
        <fullName evidence="15">Helicase/nuclease RecBCD subunit RecB</fullName>
    </alternativeName>
</protein>
<keyword evidence="12 15" id="KW-0413">Isomerase</keyword>
<evidence type="ECO:0000256" key="9">
    <source>
        <dbReference type="ARBA" id="ARBA00022842"/>
    </source>
</evidence>
<evidence type="ECO:0000313" key="20">
    <source>
        <dbReference type="Proteomes" id="UP000256899"/>
    </source>
</evidence>
<keyword evidence="2 15" id="KW-0479">Metal-binding</keyword>
<evidence type="ECO:0000313" key="19">
    <source>
        <dbReference type="EMBL" id="REL29516.1"/>
    </source>
</evidence>
<dbReference type="EC" id="3.1.11.5" evidence="15"/>
<dbReference type="InterPro" id="IPR011604">
    <property type="entry name" value="PDDEXK-like_dom_sf"/>
</dbReference>
<evidence type="ECO:0000259" key="18">
    <source>
        <dbReference type="PROSITE" id="PS51217"/>
    </source>
</evidence>
<comment type="subunit">
    <text evidence="15">Heterotrimer of RecB, RecC and RecD. All subunits contribute to DNA-binding. Interacts with RecA.</text>
</comment>
<comment type="catalytic activity">
    <reaction evidence="13 15">
        <text>Couples ATP hydrolysis with the unwinding of duplex DNA by translocating in the 3'-5' direction.</text>
        <dbReference type="EC" id="5.6.2.4"/>
    </reaction>
</comment>
<keyword evidence="7 15" id="KW-0269">Exonuclease</keyword>
<evidence type="ECO:0000256" key="12">
    <source>
        <dbReference type="ARBA" id="ARBA00023235"/>
    </source>
</evidence>
<evidence type="ECO:0000256" key="4">
    <source>
        <dbReference type="ARBA" id="ARBA00022763"/>
    </source>
</evidence>
<dbReference type="InterPro" id="IPR011335">
    <property type="entry name" value="Restrct_endonuc-II-like"/>
</dbReference>
<comment type="domain">
    <text evidence="15">The C-terminal domain has nuclease activity and interacts with RecD. It interacts with RecA, facilitating its loading onto ssDNA.</text>
</comment>
<dbReference type="InterPro" id="IPR000212">
    <property type="entry name" value="DNA_helicase_UvrD/REP"/>
</dbReference>
<dbReference type="Gene3D" id="1.10.486.10">
    <property type="entry name" value="PCRA, domain 4"/>
    <property type="match status" value="1"/>
</dbReference>
<keyword evidence="11 15" id="KW-0234">DNA repair</keyword>
<comment type="cofactor">
    <cofactor evidence="15">
        <name>Mg(2+)</name>
        <dbReference type="ChEBI" id="CHEBI:18420"/>
    </cofactor>
    <text evidence="15">Binds 1 Mg(2+) ion per subunit.</text>
</comment>
<reference evidence="20" key="1">
    <citation type="submission" date="2018-08" db="EMBL/GenBank/DDBJ databases">
        <title>Thalassotalea euphylliae genome.</title>
        <authorList>
            <person name="Summers S."/>
            <person name="Rice S.A."/>
            <person name="Freckelton M.L."/>
            <person name="Nedved B.T."/>
            <person name="Hadfield M.G."/>
        </authorList>
    </citation>
    <scope>NUCLEOTIDE SEQUENCE [LARGE SCALE GENOMIC DNA]</scope>
    <source>
        <strain evidence="20">H3</strain>
    </source>
</reference>
<evidence type="ECO:0000256" key="3">
    <source>
        <dbReference type="ARBA" id="ARBA00022741"/>
    </source>
</evidence>
<dbReference type="GO" id="GO:0000724">
    <property type="term" value="P:double-strand break repair via homologous recombination"/>
    <property type="evidence" value="ECO:0007669"/>
    <property type="project" value="UniProtKB-UniRule"/>
</dbReference>
<feature type="domain" description="UvrD-like helicase C-terminal" evidence="18">
    <location>
        <begin position="471"/>
        <end position="725"/>
    </location>
</feature>
<keyword evidence="20" id="KW-1185">Reference proteome</keyword>
<keyword evidence="1 15" id="KW-0540">Nuclease</keyword>
<dbReference type="GO" id="GO:0009338">
    <property type="term" value="C:exodeoxyribonuclease V complex"/>
    <property type="evidence" value="ECO:0007669"/>
    <property type="project" value="TreeGrafter"/>
</dbReference>
<keyword evidence="5 15" id="KW-0378">Hydrolase</keyword>